<keyword evidence="10" id="KW-0206">Cytoskeleton</keyword>
<keyword evidence="18" id="KW-1185">Reference proteome</keyword>
<dbReference type="CDD" id="cd13236">
    <property type="entry name" value="PH2_FGD1-4"/>
    <property type="match status" value="1"/>
</dbReference>
<dbReference type="InterPro" id="IPR000306">
    <property type="entry name" value="Znf_FYVE"/>
</dbReference>
<dbReference type="Gene3D" id="1.20.900.10">
    <property type="entry name" value="Dbl homology (DH) domain"/>
    <property type="match status" value="1"/>
</dbReference>
<evidence type="ECO:0000313" key="18">
    <source>
        <dbReference type="Proteomes" id="UP000472273"/>
    </source>
</evidence>
<reference evidence="17" key="2">
    <citation type="submission" date="2025-09" db="UniProtKB">
        <authorList>
            <consortium name="Ensembl"/>
        </authorList>
    </citation>
    <scope>IDENTIFICATION</scope>
</reference>
<keyword evidence="7" id="KW-0677">Repeat</keyword>
<keyword evidence="8 12" id="KW-0863">Zinc-finger</keyword>
<dbReference type="SMART" id="SM00064">
    <property type="entry name" value="FYVE"/>
    <property type="match status" value="1"/>
</dbReference>
<dbReference type="InterPro" id="IPR051092">
    <property type="entry name" value="FYVE_RhoGEF_PH"/>
</dbReference>
<dbReference type="InterPro" id="IPR011993">
    <property type="entry name" value="PH-like_dom_sf"/>
</dbReference>
<dbReference type="Pfam" id="PF00621">
    <property type="entry name" value="RhoGEF"/>
    <property type="match status" value="1"/>
</dbReference>
<organism evidence="17 18">
    <name type="scientific">Pseudonaja textilis</name>
    <name type="common">Eastern brown snake</name>
    <dbReference type="NCBI Taxonomy" id="8673"/>
    <lineage>
        <taxon>Eukaryota</taxon>
        <taxon>Metazoa</taxon>
        <taxon>Chordata</taxon>
        <taxon>Craniata</taxon>
        <taxon>Vertebrata</taxon>
        <taxon>Euteleostomi</taxon>
        <taxon>Lepidosauria</taxon>
        <taxon>Squamata</taxon>
        <taxon>Bifurcata</taxon>
        <taxon>Unidentata</taxon>
        <taxon>Episquamata</taxon>
        <taxon>Toxicofera</taxon>
        <taxon>Serpentes</taxon>
        <taxon>Colubroidea</taxon>
        <taxon>Elapidae</taxon>
        <taxon>Hydrophiinae</taxon>
        <taxon>Pseudonaja</taxon>
    </lineage>
</organism>
<dbReference type="InterPro" id="IPR035941">
    <property type="entry name" value="FGD1-4_PH2"/>
</dbReference>
<dbReference type="GO" id="GO:0005737">
    <property type="term" value="C:cytoplasm"/>
    <property type="evidence" value="ECO:0007669"/>
    <property type="project" value="TreeGrafter"/>
</dbReference>
<dbReference type="Gene3D" id="3.30.40.10">
    <property type="entry name" value="Zinc/RING finger domain, C3HC4 (zinc finger)"/>
    <property type="match status" value="1"/>
</dbReference>
<evidence type="ECO:0000256" key="4">
    <source>
        <dbReference type="ARBA" id="ARBA00022553"/>
    </source>
</evidence>
<dbReference type="Pfam" id="PF01363">
    <property type="entry name" value="FYVE"/>
    <property type="match status" value="1"/>
</dbReference>
<dbReference type="InterPro" id="IPR000219">
    <property type="entry name" value="DH_dom"/>
</dbReference>
<protein>
    <submittedName>
        <fullName evidence="17">FYVE, RhoGEF and PH domain containing 1</fullName>
    </submittedName>
</protein>
<gene>
    <name evidence="17" type="primary">FGD1</name>
</gene>
<dbReference type="SMART" id="SM00233">
    <property type="entry name" value="PH"/>
    <property type="match status" value="2"/>
</dbReference>
<dbReference type="GO" id="GO:0007010">
    <property type="term" value="P:cytoskeleton organization"/>
    <property type="evidence" value="ECO:0007669"/>
    <property type="project" value="TreeGrafter"/>
</dbReference>
<keyword evidence="9" id="KW-0862">Zinc</keyword>
<evidence type="ECO:0000256" key="7">
    <source>
        <dbReference type="ARBA" id="ARBA00022737"/>
    </source>
</evidence>
<evidence type="ECO:0000256" key="3">
    <source>
        <dbReference type="ARBA" id="ARBA00022490"/>
    </source>
</evidence>
<proteinExistence type="predicted"/>
<dbReference type="GeneTree" id="ENSGT00940000159438"/>
<evidence type="ECO:0000256" key="11">
    <source>
        <dbReference type="ARBA" id="ARBA00023273"/>
    </source>
</evidence>
<evidence type="ECO:0000256" key="10">
    <source>
        <dbReference type="ARBA" id="ARBA00023212"/>
    </source>
</evidence>
<comment type="subcellular location">
    <subcellularLocation>
        <location evidence="2">Cell projection</location>
    </subcellularLocation>
    <subcellularLocation>
        <location evidence="1">Cytoplasm</location>
        <location evidence="1">Cytoskeleton</location>
    </subcellularLocation>
</comment>
<dbReference type="AlphaFoldDB" id="A0A670YR66"/>
<evidence type="ECO:0000259" key="14">
    <source>
        <dbReference type="PROSITE" id="PS50003"/>
    </source>
</evidence>
<keyword evidence="3" id="KW-0963">Cytoplasm</keyword>
<dbReference type="FunFam" id="1.20.900.10:FF:000013">
    <property type="entry name" value="FYVE, RhoGEF and PH domain-containing protein 4"/>
    <property type="match status" value="1"/>
</dbReference>
<dbReference type="PROSITE" id="PS50010">
    <property type="entry name" value="DH_2"/>
    <property type="match status" value="1"/>
</dbReference>
<feature type="domain" description="PH" evidence="14">
    <location>
        <begin position="448"/>
        <end position="548"/>
    </location>
</feature>
<evidence type="ECO:0000256" key="9">
    <source>
        <dbReference type="ARBA" id="ARBA00022833"/>
    </source>
</evidence>
<dbReference type="GO" id="GO:0008270">
    <property type="term" value="F:zinc ion binding"/>
    <property type="evidence" value="ECO:0007669"/>
    <property type="project" value="UniProtKB-KW"/>
</dbReference>
<reference evidence="17" key="1">
    <citation type="submission" date="2025-08" db="UniProtKB">
        <authorList>
            <consortium name="Ensembl"/>
        </authorList>
    </citation>
    <scope>IDENTIFICATION</scope>
</reference>
<dbReference type="FunFam" id="3.30.40.10:FF:000061">
    <property type="entry name" value="FYVE, RhoGEF and PH domain containing 1"/>
    <property type="match status" value="1"/>
</dbReference>
<feature type="compositionally biased region" description="Acidic residues" evidence="13">
    <location>
        <begin position="560"/>
        <end position="570"/>
    </location>
</feature>
<dbReference type="Gene3D" id="2.30.29.30">
    <property type="entry name" value="Pleckstrin-homology domain (PH domain)/Phosphotyrosine-binding domain (PTB)"/>
    <property type="match status" value="2"/>
</dbReference>
<evidence type="ECO:0000259" key="15">
    <source>
        <dbReference type="PROSITE" id="PS50010"/>
    </source>
</evidence>
<dbReference type="GO" id="GO:0042995">
    <property type="term" value="C:cell projection"/>
    <property type="evidence" value="ECO:0007669"/>
    <property type="project" value="UniProtKB-SubCell"/>
</dbReference>
<feature type="domain" description="FYVE-type" evidence="16">
    <location>
        <begin position="358"/>
        <end position="418"/>
    </location>
</feature>
<dbReference type="PROSITE" id="PS50178">
    <property type="entry name" value="ZF_FYVE"/>
    <property type="match status" value="1"/>
</dbReference>
<dbReference type="InterPro" id="IPR035899">
    <property type="entry name" value="DBL_dom_sf"/>
</dbReference>
<dbReference type="SUPFAM" id="SSF50729">
    <property type="entry name" value="PH domain-like"/>
    <property type="match status" value="2"/>
</dbReference>
<dbReference type="SUPFAM" id="SSF48065">
    <property type="entry name" value="DBL homology domain (DH-domain)"/>
    <property type="match status" value="1"/>
</dbReference>
<evidence type="ECO:0000256" key="2">
    <source>
        <dbReference type="ARBA" id="ARBA00004316"/>
    </source>
</evidence>
<name>A0A670YR66_PSETE</name>
<dbReference type="SMART" id="SM00325">
    <property type="entry name" value="RhoGEF"/>
    <property type="match status" value="1"/>
</dbReference>
<dbReference type="InterPro" id="IPR017455">
    <property type="entry name" value="Znf_FYVE-rel"/>
</dbReference>
<dbReference type="PANTHER" id="PTHR12673:SF79">
    <property type="entry name" value="FYVE, RHOGEF AND PH DOMAIN-CONTAINING PROTEIN 1"/>
    <property type="match status" value="1"/>
</dbReference>
<evidence type="ECO:0000259" key="16">
    <source>
        <dbReference type="PROSITE" id="PS50178"/>
    </source>
</evidence>
<evidence type="ECO:0000256" key="13">
    <source>
        <dbReference type="SAM" id="MobiDB-lite"/>
    </source>
</evidence>
<dbReference type="CDD" id="cd15741">
    <property type="entry name" value="FYVE_FGD1_2_4"/>
    <property type="match status" value="1"/>
</dbReference>
<evidence type="ECO:0000256" key="6">
    <source>
        <dbReference type="ARBA" id="ARBA00022723"/>
    </source>
</evidence>
<dbReference type="PANTHER" id="PTHR12673">
    <property type="entry name" value="FACIOGENITAL DYSPLASIA PROTEIN"/>
    <property type="match status" value="1"/>
</dbReference>
<dbReference type="Ensembl" id="ENSPTXT00000011451.1">
    <property type="protein sequence ID" value="ENSPTXP00000011091.1"/>
    <property type="gene ID" value="ENSPTXG00000006759.1"/>
</dbReference>
<evidence type="ECO:0000256" key="8">
    <source>
        <dbReference type="ARBA" id="ARBA00022771"/>
    </source>
</evidence>
<evidence type="ECO:0000256" key="1">
    <source>
        <dbReference type="ARBA" id="ARBA00004245"/>
    </source>
</evidence>
<dbReference type="Proteomes" id="UP000472273">
    <property type="component" value="Unplaced"/>
</dbReference>
<dbReference type="GO" id="GO:0005085">
    <property type="term" value="F:guanyl-nucleotide exchange factor activity"/>
    <property type="evidence" value="ECO:0007669"/>
    <property type="project" value="UniProtKB-KW"/>
</dbReference>
<dbReference type="Pfam" id="PF00169">
    <property type="entry name" value="PH"/>
    <property type="match status" value="2"/>
</dbReference>
<dbReference type="GO" id="GO:0046847">
    <property type="term" value="P:filopodium assembly"/>
    <property type="evidence" value="ECO:0007669"/>
    <property type="project" value="TreeGrafter"/>
</dbReference>
<evidence type="ECO:0000256" key="12">
    <source>
        <dbReference type="PROSITE-ProRule" id="PRU00091"/>
    </source>
</evidence>
<dbReference type="FunFam" id="2.30.29.30:FF:000102">
    <property type="entry name" value="FYVE, RhoGEF and PH domain-containing protein 4"/>
    <property type="match status" value="1"/>
</dbReference>
<dbReference type="InterPro" id="IPR013083">
    <property type="entry name" value="Znf_RING/FYVE/PHD"/>
</dbReference>
<keyword evidence="5" id="KW-0344">Guanine-nucleotide releasing factor</keyword>
<dbReference type="GO" id="GO:0005856">
    <property type="term" value="C:cytoskeleton"/>
    <property type="evidence" value="ECO:0007669"/>
    <property type="project" value="UniProtKB-SubCell"/>
</dbReference>
<keyword evidence="4" id="KW-0597">Phosphoprotein</keyword>
<evidence type="ECO:0000313" key="17">
    <source>
        <dbReference type="Ensembl" id="ENSPTXP00000011091.1"/>
    </source>
</evidence>
<feature type="domain" description="DH" evidence="15">
    <location>
        <begin position="24"/>
        <end position="212"/>
    </location>
</feature>
<keyword evidence="6" id="KW-0479">Metal-binding</keyword>
<dbReference type="InterPro" id="IPR001849">
    <property type="entry name" value="PH_domain"/>
</dbReference>
<accession>A0A670YR66</accession>
<keyword evidence="11" id="KW-0966">Cell projection</keyword>
<dbReference type="PROSITE" id="PS50003">
    <property type="entry name" value="PH_DOMAIN"/>
    <property type="match status" value="1"/>
</dbReference>
<evidence type="ECO:0000256" key="5">
    <source>
        <dbReference type="ARBA" id="ARBA00022658"/>
    </source>
</evidence>
<dbReference type="CDD" id="cd00160">
    <property type="entry name" value="RhoGEF"/>
    <property type="match status" value="1"/>
</dbReference>
<sequence length="570" mass="65885">HYIPLHQVHKTSSVPNHVMTVPQKVFRIANELLQTEKAYVSRLYLLDQVFCARLMEEARCRNSFPADVVMGIFSNICSIYCFHQQFLLPELEKRMEEWDQHPRIGDILQKLAPFLKMYGEYVKNFDRAMELVNTWMERSTQFKGIIHEIQREEICGNLTLQHHMLEPVQRIPRYELLLKDYLLKLPQDSPDCKDAQKSLELIATAAEHSNAAIRKMERMHSLLKVYELLGGEEDIVNPTNELIKEGHILKLSAKNGTTQDRYLILFNDRLLYCVPKLRLIGQKFGVRARIDMEGMELKETSSLNVPRTFLVSGKQRSLELQTSLILNRFVLILSLPPSLCPILQGCELGRRAPTPIREKEVTLCMQCKEPFNALTKRRHHCRACGHVVCGKCSEFRARLVYDNNRPNRVCTDCYTTLHGSPASPVPHPNTPQRRKSILEKQASVVAENSVICSFLHYMEKGGKAWHKGWFVIPENEPLVLYIYGAPQDVKALRSMPLIGFEVNLPEPSERVDRRHAFRISQSHLCWYFSPETEELRQRWMEVLSRAGRGEEAKTPPSILEADEDMEAERT</sequence>
<feature type="region of interest" description="Disordered" evidence="13">
    <location>
        <begin position="547"/>
        <end position="570"/>
    </location>
</feature>